<evidence type="ECO:0000259" key="3">
    <source>
        <dbReference type="Pfam" id="PF04321"/>
    </source>
</evidence>
<dbReference type="EMBL" id="VGJX01000077">
    <property type="protein sequence ID" value="MBM3273920.1"/>
    <property type="molecule type" value="Genomic_DNA"/>
</dbReference>
<dbReference type="GO" id="GO:0008831">
    <property type="term" value="F:dTDP-4-dehydrorhamnose reductase activity"/>
    <property type="evidence" value="ECO:0007669"/>
    <property type="project" value="UniProtKB-EC"/>
</dbReference>
<evidence type="ECO:0000256" key="2">
    <source>
        <dbReference type="RuleBase" id="RU364082"/>
    </source>
</evidence>
<proteinExistence type="inferred from homology"/>
<dbReference type="Proteomes" id="UP000703893">
    <property type="component" value="Unassembled WGS sequence"/>
</dbReference>
<comment type="function">
    <text evidence="2">Catalyzes the reduction of dTDP-6-deoxy-L-lyxo-4-hexulose to yield dTDP-L-rhamnose.</text>
</comment>
<dbReference type="PANTHER" id="PTHR10491">
    <property type="entry name" value="DTDP-4-DEHYDRORHAMNOSE REDUCTASE"/>
    <property type="match status" value="1"/>
</dbReference>
<dbReference type="Gene3D" id="3.40.50.720">
    <property type="entry name" value="NAD(P)-binding Rossmann-like Domain"/>
    <property type="match status" value="1"/>
</dbReference>
<dbReference type="EC" id="1.1.1.133" evidence="2"/>
<keyword evidence="2" id="KW-0560">Oxidoreductase</keyword>
<sequence>MSAAPHRILILGAYGMMGHKLIEMLGDRFETWATCRTVRRDRLAASLVSPSRLIPGVVAEDLDSVAKVIGDVRPTVIVNAIGIVKQLSAAKDPVPSLTINALFPHRLYLLARAAGARLIHFSTDCVFSGHEGRYLESRQSDAEDLYGRTKFLGEVAEPGAFTIRSSMIGFELGTATGLIEWFVSQAGKEARGYTHAIYSGLTTSEMARIVTNLISHHPDLSGVWQIASEPISKFDLLGEFNRKAGLDVRLGRDDALRCDRSLDGSRFAAATGYQAPSWNAMIDDLVRELPRYHSQNEFARR</sequence>
<comment type="similarity">
    <text evidence="1 2">Belongs to the dTDP-4-dehydrorhamnose reductase family.</text>
</comment>
<feature type="domain" description="RmlD-like substrate binding" evidence="3">
    <location>
        <begin position="7"/>
        <end position="156"/>
    </location>
</feature>
<evidence type="ECO:0000256" key="1">
    <source>
        <dbReference type="ARBA" id="ARBA00010944"/>
    </source>
</evidence>
<dbReference type="GO" id="GO:0019305">
    <property type="term" value="P:dTDP-rhamnose biosynthetic process"/>
    <property type="evidence" value="ECO:0007669"/>
    <property type="project" value="TreeGrafter"/>
</dbReference>
<comment type="caution">
    <text evidence="4">The sequence shown here is derived from an EMBL/GenBank/DDBJ whole genome shotgun (WGS) entry which is preliminary data.</text>
</comment>
<keyword evidence="2" id="KW-0521">NADP</keyword>
<evidence type="ECO:0000313" key="4">
    <source>
        <dbReference type="EMBL" id="MBM3273920.1"/>
    </source>
</evidence>
<gene>
    <name evidence="4" type="ORF">FJZ00_02115</name>
</gene>
<reference evidence="4 5" key="1">
    <citation type="submission" date="2019-03" db="EMBL/GenBank/DDBJ databases">
        <title>Lake Tanganyika Metagenome-Assembled Genomes (MAGs).</title>
        <authorList>
            <person name="Tran P."/>
        </authorList>
    </citation>
    <scope>NUCLEOTIDE SEQUENCE [LARGE SCALE GENOMIC DNA]</scope>
    <source>
        <strain evidence="4">K_DeepCast_65m_m2_236</strain>
    </source>
</reference>
<dbReference type="GO" id="GO:0005829">
    <property type="term" value="C:cytosol"/>
    <property type="evidence" value="ECO:0007669"/>
    <property type="project" value="TreeGrafter"/>
</dbReference>
<protein>
    <recommendedName>
        <fullName evidence="2">dTDP-4-dehydrorhamnose reductase</fullName>
        <ecNumber evidence="2">1.1.1.133</ecNumber>
    </recommendedName>
</protein>
<dbReference type="InterPro" id="IPR029903">
    <property type="entry name" value="RmlD-like-bd"/>
</dbReference>
<dbReference type="InterPro" id="IPR005913">
    <property type="entry name" value="dTDP_dehydrorham_reduct"/>
</dbReference>
<organism evidence="4 5">
    <name type="scientific">Candidatus Tanganyikabacteria bacterium</name>
    <dbReference type="NCBI Taxonomy" id="2961651"/>
    <lineage>
        <taxon>Bacteria</taxon>
        <taxon>Bacillati</taxon>
        <taxon>Candidatus Sericytochromatia</taxon>
        <taxon>Candidatus Tanganyikabacteria</taxon>
    </lineage>
</organism>
<dbReference type="CDD" id="cd05254">
    <property type="entry name" value="dTDP_HR_like_SDR_e"/>
    <property type="match status" value="1"/>
</dbReference>
<comment type="pathway">
    <text evidence="2">Carbohydrate biosynthesis; dTDP-L-rhamnose biosynthesis.</text>
</comment>
<accession>A0A938BMF4</accession>
<dbReference type="Pfam" id="PF04321">
    <property type="entry name" value="RmlD_sub_bind"/>
    <property type="match status" value="1"/>
</dbReference>
<dbReference type="SUPFAM" id="SSF51735">
    <property type="entry name" value="NAD(P)-binding Rossmann-fold domains"/>
    <property type="match status" value="1"/>
</dbReference>
<dbReference type="PANTHER" id="PTHR10491:SF4">
    <property type="entry name" value="METHIONINE ADENOSYLTRANSFERASE 2 SUBUNIT BETA"/>
    <property type="match status" value="1"/>
</dbReference>
<evidence type="ECO:0000313" key="5">
    <source>
        <dbReference type="Proteomes" id="UP000703893"/>
    </source>
</evidence>
<dbReference type="AlphaFoldDB" id="A0A938BMF4"/>
<name>A0A938BMF4_9BACT</name>
<dbReference type="InterPro" id="IPR036291">
    <property type="entry name" value="NAD(P)-bd_dom_sf"/>
</dbReference>